<dbReference type="AlphaFoldDB" id="A0A1H0E4E5"/>
<evidence type="ECO:0000259" key="10">
    <source>
        <dbReference type="PROSITE" id="PS50885"/>
    </source>
</evidence>
<feature type="domain" description="HAMP" evidence="10">
    <location>
        <begin position="201"/>
        <end position="254"/>
    </location>
</feature>
<dbReference type="PANTHER" id="PTHR32089">
    <property type="entry name" value="METHYL-ACCEPTING CHEMOTAXIS PROTEIN MCPB"/>
    <property type="match status" value="1"/>
</dbReference>
<organism evidence="11 12">
    <name type="scientific">Alkalicoccus daliensis</name>
    <dbReference type="NCBI Taxonomy" id="745820"/>
    <lineage>
        <taxon>Bacteria</taxon>
        <taxon>Bacillati</taxon>
        <taxon>Bacillota</taxon>
        <taxon>Bacilli</taxon>
        <taxon>Bacillales</taxon>
        <taxon>Bacillaceae</taxon>
        <taxon>Alkalicoccus</taxon>
    </lineage>
</organism>
<dbReference type="Gene3D" id="6.10.340.10">
    <property type="match status" value="1"/>
</dbReference>
<dbReference type="PANTHER" id="PTHR32089:SF114">
    <property type="entry name" value="METHYL-ACCEPTING CHEMOTAXIS PROTEIN MCPB"/>
    <property type="match status" value="1"/>
</dbReference>
<evidence type="ECO:0000313" key="11">
    <source>
        <dbReference type="EMBL" id="SDN77314.1"/>
    </source>
</evidence>
<dbReference type="STRING" id="745820.SAMN04488053_103203"/>
<evidence type="ECO:0000256" key="5">
    <source>
        <dbReference type="ARBA" id="ARBA00029447"/>
    </source>
</evidence>
<keyword evidence="8" id="KW-1133">Transmembrane helix</keyword>
<dbReference type="RefSeq" id="WP_090842191.1">
    <property type="nucleotide sequence ID" value="NZ_FNIL01000003.1"/>
</dbReference>
<dbReference type="PROSITE" id="PS50885">
    <property type="entry name" value="HAMP"/>
    <property type="match status" value="1"/>
</dbReference>
<proteinExistence type="inferred from homology"/>
<evidence type="ECO:0000256" key="3">
    <source>
        <dbReference type="ARBA" id="ARBA00023136"/>
    </source>
</evidence>
<dbReference type="Pfam" id="PF00015">
    <property type="entry name" value="MCPsignal"/>
    <property type="match status" value="1"/>
</dbReference>
<evidence type="ECO:0000259" key="9">
    <source>
        <dbReference type="PROSITE" id="PS50111"/>
    </source>
</evidence>
<feature type="compositionally biased region" description="Low complexity" evidence="7">
    <location>
        <begin position="520"/>
        <end position="535"/>
    </location>
</feature>
<accession>A0A1H0E4E5</accession>
<evidence type="ECO:0000256" key="2">
    <source>
        <dbReference type="ARBA" id="ARBA00022475"/>
    </source>
</evidence>
<comment type="subcellular location">
    <subcellularLocation>
        <location evidence="1">Cell membrane</location>
    </subcellularLocation>
</comment>
<dbReference type="CDD" id="cd11386">
    <property type="entry name" value="MCP_signal"/>
    <property type="match status" value="1"/>
</dbReference>
<dbReference type="Gene3D" id="1.10.287.950">
    <property type="entry name" value="Methyl-accepting chemotaxis protein"/>
    <property type="match status" value="1"/>
</dbReference>
<evidence type="ECO:0000256" key="1">
    <source>
        <dbReference type="ARBA" id="ARBA00004236"/>
    </source>
</evidence>
<evidence type="ECO:0000256" key="4">
    <source>
        <dbReference type="ARBA" id="ARBA00023224"/>
    </source>
</evidence>
<protein>
    <submittedName>
        <fullName evidence="11">Methyl-accepting chemotaxis protein</fullName>
    </submittedName>
</protein>
<reference evidence="12" key="1">
    <citation type="submission" date="2016-10" db="EMBL/GenBank/DDBJ databases">
        <authorList>
            <person name="Varghese N."/>
            <person name="Submissions S."/>
        </authorList>
    </citation>
    <scope>NUCLEOTIDE SEQUENCE [LARGE SCALE GENOMIC DNA]</scope>
    <source>
        <strain evidence="12">CGMCC 1.10369</strain>
    </source>
</reference>
<dbReference type="GO" id="GO:0005886">
    <property type="term" value="C:plasma membrane"/>
    <property type="evidence" value="ECO:0007669"/>
    <property type="project" value="UniProtKB-SubCell"/>
</dbReference>
<keyword evidence="8" id="KW-0812">Transmembrane</keyword>
<evidence type="ECO:0000256" key="6">
    <source>
        <dbReference type="PROSITE-ProRule" id="PRU00284"/>
    </source>
</evidence>
<evidence type="ECO:0000256" key="8">
    <source>
        <dbReference type="SAM" id="Phobius"/>
    </source>
</evidence>
<keyword evidence="4 6" id="KW-0807">Transducer</keyword>
<dbReference type="InterPro" id="IPR004089">
    <property type="entry name" value="MCPsignal_dom"/>
</dbReference>
<feature type="transmembrane region" description="Helical" evidence="8">
    <location>
        <begin position="177"/>
        <end position="198"/>
    </location>
</feature>
<dbReference type="Proteomes" id="UP000198778">
    <property type="component" value="Unassembled WGS sequence"/>
</dbReference>
<keyword evidence="2" id="KW-1003">Cell membrane</keyword>
<dbReference type="InterPro" id="IPR003660">
    <property type="entry name" value="HAMP_dom"/>
</dbReference>
<gene>
    <name evidence="11" type="ORF">SAMN04488053_103203</name>
</gene>
<dbReference type="SUPFAM" id="SSF58104">
    <property type="entry name" value="Methyl-accepting chemotaxis protein (MCP) signaling domain"/>
    <property type="match status" value="1"/>
</dbReference>
<comment type="similarity">
    <text evidence="5">Belongs to the methyl-accepting chemotaxis (MCP) protein family.</text>
</comment>
<dbReference type="CDD" id="cd06225">
    <property type="entry name" value="HAMP"/>
    <property type="match status" value="1"/>
</dbReference>
<keyword evidence="3 8" id="KW-0472">Membrane</keyword>
<evidence type="ECO:0000313" key="12">
    <source>
        <dbReference type="Proteomes" id="UP000198778"/>
    </source>
</evidence>
<dbReference type="OrthoDB" id="2168386at2"/>
<dbReference type="EMBL" id="FNIL01000003">
    <property type="protein sequence ID" value="SDN77314.1"/>
    <property type="molecule type" value="Genomic_DNA"/>
</dbReference>
<name>A0A1H0E4E5_9BACI</name>
<evidence type="ECO:0000256" key="7">
    <source>
        <dbReference type="SAM" id="MobiDB-lite"/>
    </source>
</evidence>
<sequence>MNSLRKKILLGFGVILVIILGQAAFNIYEFNNISYETEHLAEEEIPILNINNRLAFNVAQRIGYANAYVLFGDPAYLEEFVIHTEEAQQYEAQLLELANTPENIAMIERTISWADLIQNEVFPLYEGGDEEAAIALLAQEGRTESQEILLYYESQAIEDQLEVTRDIQALNNLANTLYYLTIIISVIIVLAAVAIALYTARIISKPVQEVTERAKAMAAGDLSHEPLESKSKDEIGALVAAMNQMSEENKTTLHGISQISTSLASQSEELTQSADEVKTGSQQIASTMEELASGTESQADHSSQLSATMGEFSQQMKASNDSTGEALELSNNVIALTGNGSKIVGDSVQQMAQIDTIVSDAVTKVKGLNQKTKEITSLVTVVQDIAEQTNLLALNAAIEAARAGEQGKGFAVVADEVRKLAEQVSNSSTEITSIVEAIQTESSEVTNSLEDGYKEVERGSAQMGETEATFHEIKEAMDGLSTNIRSVNDQIEKMTANSAAMAATIEEIAAVAEQSAAGVQETTASAEQTSSSMQEVSASAEELSSMADQLRLSVSKFKLS</sequence>
<dbReference type="PROSITE" id="PS50111">
    <property type="entry name" value="CHEMOTAXIS_TRANSDUC_2"/>
    <property type="match status" value="1"/>
</dbReference>
<feature type="domain" description="Methyl-accepting transducer" evidence="9">
    <location>
        <begin position="273"/>
        <end position="530"/>
    </location>
</feature>
<dbReference type="SMART" id="SM00283">
    <property type="entry name" value="MA"/>
    <property type="match status" value="1"/>
</dbReference>
<feature type="region of interest" description="Disordered" evidence="7">
    <location>
        <begin position="519"/>
        <end position="544"/>
    </location>
</feature>
<dbReference type="Pfam" id="PF00672">
    <property type="entry name" value="HAMP"/>
    <property type="match status" value="1"/>
</dbReference>
<dbReference type="GO" id="GO:0007165">
    <property type="term" value="P:signal transduction"/>
    <property type="evidence" value="ECO:0007669"/>
    <property type="project" value="UniProtKB-KW"/>
</dbReference>
<dbReference type="SMART" id="SM00304">
    <property type="entry name" value="HAMP"/>
    <property type="match status" value="1"/>
</dbReference>
<keyword evidence="12" id="KW-1185">Reference proteome</keyword>